<keyword evidence="2" id="KW-1185">Reference proteome</keyword>
<reference evidence="2" key="1">
    <citation type="journal article" date="2019" name="Int. J. Syst. Evol. Microbiol.">
        <title>The Global Catalogue of Microorganisms (GCM) 10K type strain sequencing project: providing services to taxonomists for standard genome sequencing and annotation.</title>
        <authorList>
            <consortium name="The Broad Institute Genomics Platform"/>
            <consortium name="The Broad Institute Genome Sequencing Center for Infectious Disease"/>
            <person name="Wu L."/>
            <person name="Ma J."/>
        </authorList>
    </citation>
    <scope>NUCLEOTIDE SEQUENCE [LARGE SCALE GENOMIC DNA]</scope>
    <source>
        <strain evidence="2">JCM 16014</strain>
    </source>
</reference>
<protein>
    <submittedName>
        <fullName evidence="1">Uncharacterized protein</fullName>
    </submittedName>
</protein>
<dbReference type="EMBL" id="BAAAQN010000052">
    <property type="protein sequence ID" value="GAA2051840.1"/>
    <property type="molecule type" value="Genomic_DNA"/>
</dbReference>
<comment type="caution">
    <text evidence="1">The sequence shown here is derived from an EMBL/GenBank/DDBJ whole genome shotgun (WGS) entry which is preliminary data.</text>
</comment>
<accession>A0ABP5GTL6</accession>
<dbReference type="Proteomes" id="UP001500751">
    <property type="component" value="Unassembled WGS sequence"/>
</dbReference>
<proteinExistence type="predicted"/>
<organism evidence="1 2">
    <name type="scientific">Catenulispora yoronensis</name>
    <dbReference type="NCBI Taxonomy" id="450799"/>
    <lineage>
        <taxon>Bacteria</taxon>
        <taxon>Bacillati</taxon>
        <taxon>Actinomycetota</taxon>
        <taxon>Actinomycetes</taxon>
        <taxon>Catenulisporales</taxon>
        <taxon>Catenulisporaceae</taxon>
        <taxon>Catenulispora</taxon>
    </lineage>
</organism>
<evidence type="ECO:0000313" key="2">
    <source>
        <dbReference type="Proteomes" id="UP001500751"/>
    </source>
</evidence>
<gene>
    <name evidence="1" type="ORF">GCM10009839_68790</name>
</gene>
<sequence length="101" mass="9990">MKSSADNGGGGVDVLVVGAGSAEVEAAAPVVEAWSVCVGDPFDELPLPEQPAASPAAASRAAIPQPVDLLMSIGMSSLPLGLSQSSLTEAGKASAIRTMRT</sequence>
<name>A0ABP5GTL6_9ACTN</name>
<evidence type="ECO:0000313" key="1">
    <source>
        <dbReference type="EMBL" id="GAA2051840.1"/>
    </source>
</evidence>